<organism evidence="1">
    <name type="scientific">Escherichia phage fEgEco12</name>
    <dbReference type="NCBI Taxonomy" id="3158837"/>
    <lineage>
        <taxon>Viruses</taxon>
        <taxon>Duplodnaviria</taxon>
        <taxon>Heunggongvirae</taxon>
        <taxon>Uroviricota</taxon>
        <taxon>Caudoviricetes</taxon>
    </lineage>
</organism>
<reference evidence="1" key="1">
    <citation type="submission" date="2024-05" db="EMBL/GenBank/DDBJ databases">
        <authorList>
            <person name="Badawy S."/>
            <person name="Skurnik M."/>
        </authorList>
    </citation>
    <scope>NUCLEOTIDE SEQUENCE</scope>
</reference>
<sequence>MNKEHKEYYISKLKENEQAWVNNLIPLAMTQYEFNMCTKIVLTTNDISNTYYFLLRVLYGTLK</sequence>
<accession>A0AAU7PI13</accession>
<proteinExistence type="predicted"/>
<protein>
    <submittedName>
        <fullName evidence="1">Uncharacterized protein</fullName>
    </submittedName>
</protein>
<dbReference type="EMBL" id="PP777464">
    <property type="protein sequence ID" value="XBS49694.1"/>
    <property type="molecule type" value="Genomic_DNA"/>
</dbReference>
<name>A0AAU7PI13_9CAUD</name>
<evidence type="ECO:0000313" key="1">
    <source>
        <dbReference type="EMBL" id="XBS49694.1"/>
    </source>
</evidence>